<sequence>MGKKIQNHGVADFKTLILQMKKQEKYLRLKRRWLLGINLSRSEMSRLELLLPPNVKFVPESVLREDDLSYESIKTFVEETLGMRKDTERKNYVDEEEIRLFDSPDKDMIKYSISLLDEMTNKGLFSLTEILTNGSVHFPKTKKKMKNIIQEFIPRLFESRDDQSRIKLKQVKQLLTDPQYFLLNEPALSNPTQSLRTAIIDVLPRLEELSFATLDAMHRNLREVKGYTPKSQHKKPGRTLESLIRQIRKKSMKLLQRFGDGDEPPRPLTKALSVAYLMLKPELRNVFSNVSPEIEKLRTDIMSAIQLVKAKRKVSPIDMKKCILMLDPEFKEKASEKSCVRTVLKNLLTAYLLECCNMDTIPECLLETVRFIIDISEKKSASCTGNTSRQATRALAWSHPKCAEKVQEEVHLLLNLSALAKQIVWDFLPENKFDKDFADAYMDDDYVEECCYDGAGGGSEFQDSISGHIRYYSNNNTDGINCQSESVGETIPVDNSKSPASSSPAEMLTPFYFSPNKNISLQQDCGNGYEVHSHNSRLSSAHGLSKISSCNGGSEKYDDGLEESKARLENAYLNIQEACDETSMFAYSFVGHVLNGLDKLEIAPHANASEPSRTMCEDGVGSVVMNALELLLPSFPIRGKDELRVFMGL</sequence>
<evidence type="ECO:0000313" key="2">
    <source>
        <dbReference type="Proteomes" id="UP001152484"/>
    </source>
</evidence>
<evidence type="ECO:0000313" key="1">
    <source>
        <dbReference type="EMBL" id="CAH9084923.1"/>
    </source>
</evidence>
<protein>
    <submittedName>
        <fullName evidence="1">Uncharacterized protein</fullName>
    </submittedName>
</protein>
<dbReference type="EMBL" id="CAMAPE010000018">
    <property type="protein sequence ID" value="CAH9084923.1"/>
    <property type="molecule type" value="Genomic_DNA"/>
</dbReference>
<accession>A0A9P0Z142</accession>
<proteinExistence type="predicted"/>
<dbReference type="OrthoDB" id="767974at2759"/>
<dbReference type="PANTHER" id="PTHR36071:SF1">
    <property type="entry name" value="DNA DOUBLE-STRAND BREAK REPAIR PROTEIN"/>
    <property type="match status" value="1"/>
</dbReference>
<comment type="caution">
    <text evidence="1">The sequence shown here is derived from an EMBL/GenBank/DDBJ whole genome shotgun (WGS) entry which is preliminary data.</text>
</comment>
<name>A0A9P0Z142_CUSEU</name>
<reference evidence="1" key="1">
    <citation type="submission" date="2022-07" db="EMBL/GenBank/DDBJ databases">
        <authorList>
            <person name="Macas J."/>
            <person name="Novak P."/>
            <person name="Neumann P."/>
        </authorList>
    </citation>
    <scope>NUCLEOTIDE SEQUENCE</scope>
</reference>
<dbReference type="AlphaFoldDB" id="A0A9P0Z142"/>
<keyword evidence="2" id="KW-1185">Reference proteome</keyword>
<gene>
    <name evidence="1" type="ORF">CEURO_LOCUS9175</name>
</gene>
<dbReference type="PANTHER" id="PTHR36071">
    <property type="entry name" value="DNA DOUBLE-STRAND BREAK REPAIR PROTEIN"/>
    <property type="match status" value="1"/>
</dbReference>
<dbReference type="Proteomes" id="UP001152484">
    <property type="component" value="Unassembled WGS sequence"/>
</dbReference>
<organism evidence="1 2">
    <name type="scientific">Cuscuta europaea</name>
    <name type="common">European dodder</name>
    <dbReference type="NCBI Taxonomy" id="41803"/>
    <lineage>
        <taxon>Eukaryota</taxon>
        <taxon>Viridiplantae</taxon>
        <taxon>Streptophyta</taxon>
        <taxon>Embryophyta</taxon>
        <taxon>Tracheophyta</taxon>
        <taxon>Spermatophyta</taxon>
        <taxon>Magnoliopsida</taxon>
        <taxon>eudicotyledons</taxon>
        <taxon>Gunneridae</taxon>
        <taxon>Pentapetalae</taxon>
        <taxon>asterids</taxon>
        <taxon>lamiids</taxon>
        <taxon>Solanales</taxon>
        <taxon>Convolvulaceae</taxon>
        <taxon>Cuscuteae</taxon>
        <taxon>Cuscuta</taxon>
        <taxon>Cuscuta subgen. Cuscuta</taxon>
    </lineage>
</organism>